<accession>A0A975TS89</accession>
<dbReference type="Gene3D" id="6.10.30.10">
    <property type="match status" value="1"/>
</dbReference>
<sequence>MVPYHLSLDYNLHPGWMTPFVEGLQAGLAVARRCAACAQTAFPPQRICACGEADGAWITLTGDAIITFRTEGADGAFALVVFAGADTSAVVRLTGLASDQTRGTLHASDTGLTLGPFPKAPL</sequence>
<evidence type="ECO:0000313" key="2">
    <source>
        <dbReference type="Proteomes" id="UP000693972"/>
    </source>
</evidence>
<reference evidence="1 2" key="1">
    <citation type="submission" date="2021-07" db="EMBL/GenBank/DDBJ databases">
        <title>Karlodiniumbacter phycospheric gen. nov., sp. nov., a phycosphere bacterium isolated from karlodinium veneficum.</title>
        <authorList>
            <person name="Peng Y."/>
            <person name="Jiang L."/>
            <person name="Lee J."/>
        </authorList>
    </citation>
    <scope>NUCLEOTIDE SEQUENCE</scope>
    <source>
        <strain evidence="1 2">N5</strain>
    </source>
</reference>
<dbReference type="InterPro" id="IPR012340">
    <property type="entry name" value="NA-bd_OB-fold"/>
</dbReference>
<protein>
    <recommendedName>
        <fullName evidence="3">DUF35 domain-containing protein</fullName>
    </recommendedName>
</protein>
<dbReference type="SUPFAM" id="SSF50249">
    <property type="entry name" value="Nucleic acid-binding proteins"/>
    <property type="match status" value="1"/>
</dbReference>
<evidence type="ECO:0000313" key="1">
    <source>
        <dbReference type="EMBL" id="QXL86275.1"/>
    </source>
</evidence>
<gene>
    <name evidence="1" type="ORF">KUL25_12400</name>
</gene>
<keyword evidence="2" id="KW-1185">Reference proteome</keyword>
<dbReference type="EMBL" id="JAIMBW010000001">
    <property type="protein sequence ID" value="MBY4893563.1"/>
    <property type="molecule type" value="Genomic_DNA"/>
</dbReference>
<dbReference type="RefSeq" id="WP_257893237.1">
    <property type="nucleotide sequence ID" value="NZ_JAIMBW010000001.1"/>
</dbReference>
<evidence type="ECO:0008006" key="3">
    <source>
        <dbReference type="Google" id="ProtNLM"/>
    </source>
</evidence>
<dbReference type="Proteomes" id="UP000693972">
    <property type="component" value="Unassembled WGS sequence"/>
</dbReference>
<dbReference type="AlphaFoldDB" id="A0A975TS89"/>
<dbReference type="EMBL" id="CP078073">
    <property type="protein sequence ID" value="QXL86275.1"/>
    <property type="molecule type" value="Genomic_DNA"/>
</dbReference>
<organism evidence="1">
    <name type="scientific">Gymnodinialimonas phycosphaerae</name>
    <dbReference type="NCBI Taxonomy" id="2841589"/>
    <lineage>
        <taxon>Bacteria</taxon>
        <taxon>Pseudomonadati</taxon>
        <taxon>Pseudomonadota</taxon>
        <taxon>Alphaproteobacteria</taxon>
        <taxon>Rhodobacterales</taxon>
        <taxon>Paracoccaceae</taxon>
        <taxon>Gymnodinialimonas</taxon>
    </lineage>
</organism>
<name>A0A975TS89_9RHOB</name>
<proteinExistence type="predicted"/>